<dbReference type="RefSeq" id="WP_344794223.1">
    <property type="nucleotide sequence ID" value="NZ_BAABBN010000002.1"/>
</dbReference>
<dbReference type="SUPFAM" id="SSF51391">
    <property type="entry name" value="Thiamin phosphate synthase"/>
    <property type="match status" value="1"/>
</dbReference>
<dbReference type="CDD" id="cd00564">
    <property type="entry name" value="TMP_TenI"/>
    <property type="match status" value="1"/>
</dbReference>
<dbReference type="InterPro" id="IPR015797">
    <property type="entry name" value="NUDIX_hydrolase-like_dom_sf"/>
</dbReference>
<dbReference type="Proteomes" id="UP001501565">
    <property type="component" value="Unassembled WGS sequence"/>
</dbReference>
<evidence type="ECO:0000256" key="16">
    <source>
        <dbReference type="ARBA" id="ARBA00042798"/>
    </source>
</evidence>
<reference evidence="19" key="1">
    <citation type="journal article" date="2019" name="Int. J. Syst. Evol. Microbiol.">
        <title>The Global Catalogue of Microorganisms (GCM) 10K type strain sequencing project: providing services to taxonomists for standard genome sequencing and annotation.</title>
        <authorList>
            <consortium name="The Broad Institute Genomics Platform"/>
            <consortium name="The Broad Institute Genome Sequencing Center for Infectious Disease"/>
            <person name="Wu L."/>
            <person name="Ma J."/>
        </authorList>
    </citation>
    <scope>NUCLEOTIDE SEQUENCE [LARGE SCALE GENOMIC DNA]</scope>
    <source>
        <strain evidence="19">JCM 17551</strain>
    </source>
</reference>
<evidence type="ECO:0000256" key="8">
    <source>
        <dbReference type="ARBA" id="ARBA00022842"/>
    </source>
</evidence>
<dbReference type="PANTHER" id="PTHR47707:SF1">
    <property type="entry name" value="NUDIX HYDROLASE FAMILY PROTEIN"/>
    <property type="match status" value="1"/>
</dbReference>
<dbReference type="GO" id="GO:0016787">
    <property type="term" value="F:hydrolase activity"/>
    <property type="evidence" value="ECO:0007669"/>
    <property type="project" value="UniProtKB-KW"/>
</dbReference>
<evidence type="ECO:0000313" key="18">
    <source>
        <dbReference type="EMBL" id="GAA3909569.1"/>
    </source>
</evidence>
<dbReference type="InterPro" id="IPR000086">
    <property type="entry name" value="NUDIX_hydrolase_dom"/>
</dbReference>
<evidence type="ECO:0000256" key="9">
    <source>
        <dbReference type="ARBA" id="ARBA00023204"/>
    </source>
</evidence>
<dbReference type="InterPro" id="IPR036206">
    <property type="entry name" value="ThiamineP_synth_sf"/>
</dbReference>
<dbReference type="SUPFAM" id="SSF55811">
    <property type="entry name" value="Nudix"/>
    <property type="match status" value="1"/>
</dbReference>
<dbReference type="CDD" id="cd03425">
    <property type="entry name" value="NUDIX_MutT_NudA_like"/>
    <property type="match status" value="1"/>
</dbReference>
<evidence type="ECO:0000256" key="12">
    <source>
        <dbReference type="ARBA" id="ARBA00038905"/>
    </source>
</evidence>
<name>A0ABP7M1A5_9GAMM</name>
<dbReference type="Pfam" id="PF02581">
    <property type="entry name" value="TMP-TENI"/>
    <property type="match status" value="1"/>
</dbReference>
<comment type="cofactor">
    <cofactor evidence="1">
        <name>Mg(2+)</name>
        <dbReference type="ChEBI" id="CHEBI:18420"/>
    </cofactor>
</comment>
<dbReference type="PANTHER" id="PTHR47707">
    <property type="entry name" value="8-OXO-DGTP DIPHOSPHATASE"/>
    <property type="match status" value="1"/>
</dbReference>
<dbReference type="InterPro" id="IPR013785">
    <property type="entry name" value="Aldolase_TIM"/>
</dbReference>
<evidence type="ECO:0000256" key="2">
    <source>
        <dbReference type="ARBA" id="ARBA00005582"/>
    </source>
</evidence>
<dbReference type="PRINTS" id="PR00502">
    <property type="entry name" value="NUDIXFAMILY"/>
</dbReference>
<evidence type="ECO:0000256" key="13">
    <source>
        <dbReference type="ARBA" id="ARBA00040794"/>
    </source>
</evidence>
<sequence>MKLVHVAVAVIERANGDICIAKRADHQHQGGLWEFPGGKVESDETVTQALAREIHEELGVIVLGHYPLISVRYEYPDKHVLLDVHVVNEFEGEPHGKEGQPVIWCPKDQLASYSFPAANKGILNAILLPPYLAVTNELNQPLIDGWGAHFSPKNLMIYLREELNSNNQALVLNLRAQGYRVTVKGADQESGYLHLSSAELLATDDRPDVNWLSASCHNEEEVLKANALNVDFILLSPVNSTPTHPEVLGMGWPRFAELALMAHMPVYALGGIGLDDMGVAKKNGAQGIAGISAFLP</sequence>
<keyword evidence="3" id="KW-0515">Mutator protein</keyword>
<comment type="similarity">
    <text evidence="2">Belongs to the Nudix hydrolase family.</text>
</comment>
<dbReference type="InterPro" id="IPR020476">
    <property type="entry name" value="Nudix_hydrolase"/>
</dbReference>
<protein>
    <recommendedName>
        <fullName evidence="13">8-oxo-dGTP diphosphatase</fullName>
        <ecNumber evidence="12">3.6.1.55</ecNumber>
    </recommendedName>
    <alternativeName>
        <fullName evidence="16">7,8-dihydro-8-oxoguanine-triphosphatase</fullName>
    </alternativeName>
    <alternativeName>
        <fullName evidence="15">Mutator protein MutT</fullName>
    </alternativeName>
    <alternativeName>
        <fullName evidence="14">dGTP pyrophosphohydrolase</fullName>
    </alternativeName>
</protein>
<dbReference type="InterPro" id="IPR047127">
    <property type="entry name" value="MutT-like"/>
</dbReference>
<dbReference type="Gene3D" id="3.20.20.70">
    <property type="entry name" value="Aldolase class I"/>
    <property type="match status" value="1"/>
</dbReference>
<keyword evidence="8" id="KW-0460">Magnesium</keyword>
<proteinExistence type="inferred from homology"/>
<keyword evidence="5" id="KW-0479">Metal-binding</keyword>
<dbReference type="EMBL" id="BAABBN010000002">
    <property type="protein sequence ID" value="GAA3909569.1"/>
    <property type="molecule type" value="Genomic_DNA"/>
</dbReference>
<evidence type="ECO:0000259" key="17">
    <source>
        <dbReference type="PROSITE" id="PS51462"/>
    </source>
</evidence>
<dbReference type="EC" id="3.6.1.55" evidence="12"/>
<dbReference type="InterPro" id="IPR022998">
    <property type="entry name" value="ThiamineP_synth_TenI"/>
</dbReference>
<evidence type="ECO:0000256" key="3">
    <source>
        <dbReference type="ARBA" id="ARBA00022457"/>
    </source>
</evidence>
<keyword evidence="9" id="KW-0234">DNA repair</keyword>
<evidence type="ECO:0000256" key="10">
    <source>
        <dbReference type="ARBA" id="ARBA00035861"/>
    </source>
</evidence>
<evidence type="ECO:0000256" key="14">
    <source>
        <dbReference type="ARBA" id="ARBA00041592"/>
    </source>
</evidence>
<evidence type="ECO:0000256" key="7">
    <source>
        <dbReference type="ARBA" id="ARBA00022801"/>
    </source>
</evidence>
<dbReference type="Pfam" id="PF14815">
    <property type="entry name" value="NUDIX_4"/>
    <property type="match status" value="1"/>
</dbReference>
<dbReference type="NCBIfam" id="NF006530">
    <property type="entry name" value="PRK08999.1"/>
    <property type="match status" value="1"/>
</dbReference>
<evidence type="ECO:0000256" key="4">
    <source>
        <dbReference type="ARBA" id="ARBA00022705"/>
    </source>
</evidence>
<dbReference type="NCBIfam" id="TIGR00586">
    <property type="entry name" value="mutt"/>
    <property type="match status" value="1"/>
</dbReference>
<evidence type="ECO:0000256" key="5">
    <source>
        <dbReference type="ARBA" id="ARBA00022723"/>
    </source>
</evidence>
<comment type="caution">
    <text evidence="18">The sequence shown here is derived from an EMBL/GenBank/DDBJ whole genome shotgun (WGS) entry which is preliminary data.</text>
</comment>
<evidence type="ECO:0000256" key="15">
    <source>
        <dbReference type="ARBA" id="ARBA00041979"/>
    </source>
</evidence>
<keyword evidence="4" id="KW-0235">DNA replication</keyword>
<evidence type="ECO:0000256" key="1">
    <source>
        <dbReference type="ARBA" id="ARBA00001946"/>
    </source>
</evidence>
<dbReference type="InterPro" id="IPR020084">
    <property type="entry name" value="NUDIX_hydrolase_CS"/>
</dbReference>
<dbReference type="PROSITE" id="PS51462">
    <property type="entry name" value="NUDIX"/>
    <property type="match status" value="1"/>
</dbReference>
<comment type="catalytic activity">
    <reaction evidence="10">
        <text>8-oxo-dGTP + H2O = 8-oxo-dGMP + diphosphate + H(+)</text>
        <dbReference type="Rhea" id="RHEA:31575"/>
        <dbReference type="ChEBI" id="CHEBI:15377"/>
        <dbReference type="ChEBI" id="CHEBI:15378"/>
        <dbReference type="ChEBI" id="CHEBI:33019"/>
        <dbReference type="ChEBI" id="CHEBI:63224"/>
        <dbReference type="ChEBI" id="CHEBI:77896"/>
        <dbReference type="EC" id="3.6.1.55"/>
    </reaction>
</comment>
<keyword evidence="7 18" id="KW-0378">Hydrolase</keyword>
<keyword evidence="6" id="KW-0227">DNA damage</keyword>
<evidence type="ECO:0000313" key="19">
    <source>
        <dbReference type="Proteomes" id="UP001501565"/>
    </source>
</evidence>
<dbReference type="PROSITE" id="PS00893">
    <property type="entry name" value="NUDIX_BOX"/>
    <property type="match status" value="1"/>
</dbReference>
<evidence type="ECO:0000256" key="11">
    <source>
        <dbReference type="ARBA" id="ARBA00036904"/>
    </source>
</evidence>
<keyword evidence="19" id="KW-1185">Reference proteome</keyword>
<dbReference type="InterPro" id="IPR003561">
    <property type="entry name" value="Mutator_MutT"/>
</dbReference>
<feature type="domain" description="Nudix hydrolase" evidence="17">
    <location>
        <begin position="1"/>
        <end position="129"/>
    </location>
</feature>
<organism evidence="18 19">
    <name type="scientific">Litoribacillus peritrichatus</name>
    <dbReference type="NCBI Taxonomy" id="718191"/>
    <lineage>
        <taxon>Bacteria</taxon>
        <taxon>Pseudomonadati</taxon>
        <taxon>Pseudomonadota</taxon>
        <taxon>Gammaproteobacteria</taxon>
        <taxon>Oceanospirillales</taxon>
        <taxon>Oceanospirillaceae</taxon>
        <taxon>Litoribacillus</taxon>
    </lineage>
</organism>
<accession>A0ABP7M1A5</accession>
<gene>
    <name evidence="18" type="ORF">GCM10022277_00390</name>
</gene>
<evidence type="ECO:0000256" key="6">
    <source>
        <dbReference type="ARBA" id="ARBA00022763"/>
    </source>
</evidence>
<dbReference type="InterPro" id="IPR029119">
    <property type="entry name" value="MutY_C"/>
</dbReference>
<comment type="catalytic activity">
    <reaction evidence="11">
        <text>8-oxo-GTP + H2O = 8-oxo-GMP + diphosphate + H(+)</text>
        <dbReference type="Rhea" id="RHEA:67616"/>
        <dbReference type="ChEBI" id="CHEBI:15377"/>
        <dbReference type="ChEBI" id="CHEBI:15378"/>
        <dbReference type="ChEBI" id="CHEBI:33019"/>
        <dbReference type="ChEBI" id="CHEBI:143553"/>
        <dbReference type="ChEBI" id="CHEBI:145694"/>
    </reaction>
</comment>
<dbReference type="Gene3D" id="3.90.79.10">
    <property type="entry name" value="Nucleoside Triphosphate Pyrophosphohydrolase"/>
    <property type="match status" value="1"/>
</dbReference>